<dbReference type="Proteomes" id="UP000704467">
    <property type="component" value="Unassembled WGS sequence"/>
</dbReference>
<gene>
    <name evidence="1" type="ORF">HED55_16525</name>
</gene>
<proteinExistence type="predicted"/>
<comment type="caution">
    <text evidence="1">The sequence shown here is derived from an EMBL/GenBank/DDBJ whole genome shotgun (WGS) entry which is preliminary data.</text>
</comment>
<protein>
    <submittedName>
        <fullName evidence="1">Uncharacterized protein</fullName>
    </submittedName>
</protein>
<dbReference type="EMBL" id="JAAVLN010000002">
    <property type="protein sequence ID" value="NKC04262.1"/>
    <property type="molecule type" value="Genomic_DNA"/>
</dbReference>
<organism evidence="1 2">
    <name type="scientific">Brucella haematophila</name>
    <dbReference type="NCBI Taxonomy" id="419474"/>
    <lineage>
        <taxon>Bacteria</taxon>
        <taxon>Pseudomonadati</taxon>
        <taxon>Pseudomonadota</taxon>
        <taxon>Alphaproteobacteria</taxon>
        <taxon>Hyphomicrobiales</taxon>
        <taxon>Brucellaceae</taxon>
        <taxon>Brucella/Ochrobactrum group</taxon>
        <taxon>Brucella</taxon>
    </lineage>
</organism>
<keyword evidence="2" id="KW-1185">Reference proteome</keyword>
<reference evidence="1 2" key="1">
    <citation type="submission" date="2020-03" db="EMBL/GenBank/DDBJ databases">
        <title>Whole genome sequencing of clinical and environmental type strains of Ochrobactrum.</title>
        <authorList>
            <person name="Dharne M."/>
        </authorList>
    </citation>
    <scope>NUCLEOTIDE SEQUENCE [LARGE SCALE GENOMIC DNA]</scope>
    <source>
        <strain evidence="1 2">CIP 109452</strain>
    </source>
</reference>
<evidence type="ECO:0000313" key="2">
    <source>
        <dbReference type="Proteomes" id="UP000704467"/>
    </source>
</evidence>
<name>A0ABX1DSM4_9HYPH</name>
<evidence type="ECO:0000313" key="1">
    <source>
        <dbReference type="EMBL" id="NKC04262.1"/>
    </source>
</evidence>
<accession>A0ABX1DSM4</accession>
<sequence length="92" mass="10046">MNKRTGRAGEVSGVLLSNVCVVYSPAGTEFLSVPEGVDGPTFCKLMVDRRAHPFIPIPPAEKRSRSSRWQHAIHSGLRAVASVLFSRKVISK</sequence>